<dbReference type="RefSeq" id="XP_070336019.1">
    <property type="nucleotide sequence ID" value="XM_070479918.1"/>
</dbReference>
<evidence type="ECO:0000256" key="8">
    <source>
        <dbReference type="ARBA" id="ARBA00022989"/>
    </source>
</evidence>
<keyword evidence="10 18" id="KW-0472">Membrane</keyword>
<evidence type="ECO:0000256" key="11">
    <source>
        <dbReference type="ARBA" id="ARBA00023157"/>
    </source>
</evidence>
<comment type="pathway">
    <text evidence="2">Protein modification; protein glycosylation.</text>
</comment>
<keyword evidence="19" id="KW-1185">Reference proteome</keyword>
<comment type="catalytic activity">
    <reaction evidence="16">
        <text>a 3-O-[N-acetyl-alpha-D-galactosaminyl]-L-threonyl-[protein] + CMP-N-acetyl-beta-neuraminate = a 3-O-[N-acetyl-alpha-neuraminosyl-(2-&gt;6)-N-acetyl-alpha-D-galactosaminyl]-L-threonyl-[protein] + CMP + H(+)</text>
        <dbReference type="Rhea" id="RHEA:81643"/>
        <dbReference type="Rhea" id="RHEA-COMP:11689"/>
        <dbReference type="Rhea" id="RHEA-COMP:19720"/>
        <dbReference type="ChEBI" id="CHEBI:15378"/>
        <dbReference type="ChEBI" id="CHEBI:57812"/>
        <dbReference type="ChEBI" id="CHEBI:60377"/>
        <dbReference type="ChEBI" id="CHEBI:87075"/>
        <dbReference type="ChEBI" id="CHEBI:231970"/>
    </reaction>
    <physiologicalReaction direction="left-to-right" evidence="16">
        <dbReference type="Rhea" id="RHEA:81644"/>
    </physiologicalReaction>
</comment>
<dbReference type="InterPro" id="IPR038578">
    <property type="entry name" value="GT29-like_sf"/>
</dbReference>
<keyword evidence="12" id="KW-0325">Glycoprotein</keyword>
<dbReference type="Pfam" id="PF00777">
    <property type="entry name" value="Glyco_transf_29"/>
    <property type="match status" value="2"/>
</dbReference>
<evidence type="ECO:0000256" key="6">
    <source>
        <dbReference type="ARBA" id="ARBA00022692"/>
    </source>
</evidence>
<evidence type="ECO:0000313" key="20">
    <source>
        <dbReference type="RefSeq" id="XP_070336018.1"/>
    </source>
</evidence>
<keyword evidence="6 18" id="KW-0812">Transmembrane</keyword>
<accession>A0ABM4J7G9</accession>
<evidence type="ECO:0000256" key="9">
    <source>
        <dbReference type="ARBA" id="ARBA00023034"/>
    </source>
</evidence>
<keyword evidence="8 18" id="KW-1133">Transmembrane helix</keyword>
<feature type="region of interest" description="Disordered" evidence="17">
    <location>
        <begin position="63"/>
        <end position="251"/>
    </location>
</feature>
<protein>
    <recommendedName>
        <fullName evidence="14">alpha-N-acetylgalactosaminide alpha-2,6-sialyltransferase</fullName>
        <ecNumber evidence="14">2.4.3.3</ecNumber>
    </recommendedName>
</protein>
<keyword evidence="7" id="KW-0735">Signal-anchor</keyword>
<name>A0ABM4J7G9_ODOVR</name>
<keyword evidence="11" id="KW-1015">Disulfide bond</keyword>
<keyword evidence="9" id="KW-0333">Golgi apparatus</keyword>
<organism evidence="19 21">
    <name type="scientific">Odocoileus virginianus</name>
    <name type="common">White-tailed deer</name>
    <dbReference type="NCBI Taxonomy" id="9874"/>
    <lineage>
        <taxon>Eukaryota</taxon>
        <taxon>Metazoa</taxon>
        <taxon>Chordata</taxon>
        <taxon>Craniata</taxon>
        <taxon>Vertebrata</taxon>
        <taxon>Euteleostomi</taxon>
        <taxon>Mammalia</taxon>
        <taxon>Eutheria</taxon>
        <taxon>Laurasiatheria</taxon>
        <taxon>Artiodactyla</taxon>
        <taxon>Ruminantia</taxon>
        <taxon>Pecora</taxon>
        <taxon>Cervidae</taxon>
        <taxon>Odocoileinae</taxon>
        <taxon>Odocoileus</taxon>
    </lineage>
</organism>
<feature type="compositionally biased region" description="Low complexity" evidence="17">
    <location>
        <begin position="478"/>
        <end position="494"/>
    </location>
</feature>
<comment type="similarity">
    <text evidence="3">Belongs to the glycosyltransferase 29 family.</text>
</comment>
<dbReference type="InterPro" id="IPR001675">
    <property type="entry name" value="Glyco_trans_29"/>
</dbReference>
<evidence type="ECO:0000256" key="4">
    <source>
        <dbReference type="ARBA" id="ARBA00022676"/>
    </source>
</evidence>
<evidence type="ECO:0000256" key="1">
    <source>
        <dbReference type="ARBA" id="ARBA00004323"/>
    </source>
</evidence>
<dbReference type="Gene3D" id="3.90.1480.20">
    <property type="entry name" value="Glycosyl transferase family 29"/>
    <property type="match status" value="1"/>
</dbReference>
<dbReference type="EC" id="2.4.3.3" evidence="14"/>
<evidence type="ECO:0000256" key="2">
    <source>
        <dbReference type="ARBA" id="ARBA00004922"/>
    </source>
</evidence>
<dbReference type="Proteomes" id="UP001652640">
    <property type="component" value="Chromosome 17"/>
</dbReference>
<reference evidence="20 21" key="2">
    <citation type="submission" date="2025-05" db="UniProtKB">
        <authorList>
            <consortium name="RefSeq"/>
        </authorList>
    </citation>
    <scope>IDENTIFICATION</scope>
    <source>
        <tissue evidence="20 21">Tongue muscle</tissue>
    </source>
</reference>
<feature type="region of interest" description="Disordered" evidence="17">
    <location>
        <begin position="478"/>
        <end position="510"/>
    </location>
</feature>
<evidence type="ECO:0000256" key="12">
    <source>
        <dbReference type="ARBA" id="ARBA00023180"/>
    </source>
</evidence>
<evidence type="ECO:0000256" key="7">
    <source>
        <dbReference type="ARBA" id="ARBA00022968"/>
    </source>
</evidence>
<keyword evidence="4" id="KW-0328">Glycosyltransferase</keyword>
<feature type="compositionally biased region" description="Basic and acidic residues" evidence="17">
    <location>
        <begin position="79"/>
        <end position="90"/>
    </location>
</feature>
<evidence type="ECO:0000256" key="10">
    <source>
        <dbReference type="ARBA" id="ARBA00023136"/>
    </source>
</evidence>
<feature type="transmembrane region" description="Helical" evidence="18">
    <location>
        <begin position="12"/>
        <end position="35"/>
    </location>
</feature>
<sequence length="679" mass="75692">MRPCPRRLCHLAQTIQGPLLLAVLIFFLFTLPSFIKEPNTKPSRNQHQQDIKERSPELLQNAISQAPITRRRATTHMESVQRTRARDTHPKATTLIAGKLRGAQTSSKARAEEPGRAPTPTRKAAPQTRASKDTGVDARPPTAGGGGGASGRTEAPSLNSRSPRTAKGSGDRKARPTGPGAVPTKPRDSPATAAKTLLPKHQAGARTPGAGGRAGKGARAATPDGAQPTRSSAPLPSPATRSQKLKAANFKSEPQWDFEEEYSLEVGGLQTTCPDSVKIKASKSPWLQTLFLPNLTLFLDSRHFNQSEWDRLEHFAPPFGFMELNFSLVQKVVMRFPPVPQQQLLLASLPAGSSRCISCAVVGNGGILNNSHVGPEIDSHDYVFRLSGAIIKGYEHDVGTRTSFYGFTAFSLTQSLLILGSRGFRHVPLGQVSKEGWAWLPTDFGYGRMQVRQGDRQGVREHPESRAFRRYSLQAYEGQGQGGQPYQAGGEQAGSLGSKSGHPIKGRTPGPHAVLGLQDVRYLHFLEGTRDYEWLEALLLNQTMASRNLFWFRRRPQEAFQEAFQLDRYLLLHPDLLRYMKNRFLRSETLNTAHWRIYRPTTGALLLLTALQLCDRVSAYGFITEGHERFSDHYYDKSWKRTIFYINHDFKLERTLWKRLHDEGIIRLYQRPITSKPTI</sequence>
<comment type="catalytic activity">
    <reaction evidence="15">
        <text>a 3-O-[N-acetyl-alpha-neuraminyl-(2-&gt;3)-beta-D-galactosyl-(1-&gt;3)-N-acetyl-alpha-D-galactosaminyl]-L-threonyl-[protein] + CMP-N-acetyl-beta-neuraminate = a 3-O-{alpha-Neu5Ac-(2-&gt;3)-beta-D-Gal-(1-&gt;3)-[alpha-Neu5Ac-(2-&gt;6)]-alpha-D-GalNAc}-L-threonyl-[protein] + CMP + H(+)</text>
        <dbReference type="Rhea" id="RHEA:81659"/>
        <dbReference type="Rhea" id="RHEA-COMP:14417"/>
        <dbReference type="Rhea" id="RHEA-COMP:16763"/>
        <dbReference type="ChEBI" id="CHEBI:15378"/>
        <dbReference type="ChEBI" id="CHEBI:57812"/>
        <dbReference type="ChEBI" id="CHEBI:60377"/>
        <dbReference type="ChEBI" id="CHEBI:139598"/>
        <dbReference type="ChEBI" id="CHEBI:156398"/>
    </reaction>
    <physiologicalReaction direction="left-to-right" evidence="15">
        <dbReference type="Rhea" id="RHEA:81660"/>
    </physiologicalReaction>
</comment>
<proteinExistence type="inferred from homology"/>
<evidence type="ECO:0000313" key="21">
    <source>
        <dbReference type="RefSeq" id="XP_070336019.1"/>
    </source>
</evidence>
<keyword evidence="5" id="KW-0808">Transferase</keyword>
<dbReference type="GeneID" id="110152062"/>
<dbReference type="RefSeq" id="XP_070336018.1">
    <property type="nucleotide sequence ID" value="XM_070479917.1"/>
</dbReference>
<evidence type="ECO:0000256" key="5">
    <source>
        <dbReference type="ARBA" id="ARBA00022679"/>
    </source>
</evidence>
<comment type="catalytic activity">
    <reaction evidence="13">
        <text>a beta-D-galactosyl-(1-&gt;3)-N-acetyl-alpha-D-galactosaminyl derivative + CMP-N-acetyl-beta-neuraminate = a beta-D-galactosyl-(1-&gt;3)-[N-acetyl-alpha-neuraminyl-(2-&gt;6)]-N-acetyl-alpha-D-galactosaminyl derivative + CMP + H(+)</text>
        <dbReference type="Rhea" id="RHEA:11136"/>
        <dbReference type="ChEBI" id="CHEBI:15378"/>
        <dbReference type="ChEBI" id="CHEBI:57812"/>
        <dbReference type="ChEBI" id="CHEBI:60377"/>
        <dbReference type="ChEBI" id="CHEBI:133470"/>
        <dbReference type="ChEBI" id="CHEBI:140764"/>
        <dbReference type="EC" id="2.4.3.3"/>
    </reaction>
    <physiologicalReaction direction="left-to-right" evidence="13">
        <dbReference type="Rhea" id="RHEA:11137"/>
    </physiologicalReaction>
</comment>
<evidence type="ECO:0000256" key="17">
    <source>
        <dbReference type="SAM" id="MobiDB-lite"/>
    </source>
</evidence>
<evidence type="ECO:0000313" key="19">
    <source>
        <dbReference type="Proteomes" id="UP001652640"/>
    </source>
</evidence>
<gene>
    <name evidence="20 21" type="primary">ST6GALNAC1</name>
</gene>
<evidence type="ECO:0000256" key="13">
    <source>
        <dbReference type="ARBA" id="ARBA00036348"/>
    </source>
</evidence>
<evidence type="ECO:0000256" key="14">
    <source>
        <dbReference type="ARBA" id="ARBA00039109"/>
    </source>
</evidence>
<evidence type="ECO:0000256" key="3">
    <source>
        <dbReference type="ARBA" id="ARBA00006003"/>
    </source>
</evidence>
<dbReference type="PANTHER" id="PTHR45941">
    <property type="entry name" value="ALPHA-N-ACETYLGALACTOSAMINIDE ALPHA-2,6-SIALYLTRANSFERASE 2-LIKE-RELATED"/>
    <property type="match status" value="1"/>
</dbReference>
<evidence type="ECO:0000256" key="16">
    <source>
        <dbReference type="ARBA" id="ARBA00052285"/>
    </source>
</evidence>
<evidence type="ECO:0000256" key="15">
    <source>
        <dbReference type="ARBA" id="ARBA00050664"/>
    </source>
</evidence>
<reference evidence="19" key="1">
    <citation type="journal article" date="2022" name="J. Hered.">
        <title>A De Novo Chromosome-Level Genome Assembly of the White-Tailed Deer, Odocoileus Virginianus.</title>
        <authorList>
            <person name="London E.W."/>
            <person name="Roca A.L."/>
            <person name="Novakofski J.E."/>
            <person name="Mateus-Pinilla N.E."/>
        </authorList>
    </citation>
    <scope>NUCLEOTIDE SEQUENCE [LARGE SCALE GENOMIC DNA]</scope>
</reference>
<evidence type="ECO:0000256" key="18">
    <source>
        <dbReference type="SAM" id="Phobius"/>
    </source>
</evidence>
<dbReference type="PANTHER" id="PTHR45941:SF1">
    <property type="entry name" value="ALPHA-N-ACETYLGALACTOSAMINIDE ALPHA-2,6-SIALYLTRANSFERASE 1"/>
    <property type="match status" value="1"/>
</dbReference>
<feature type="compositionally biased region" description="Polar residues" evidence="17">
    <location>
        <begin position="228"/>
        <end position="242"/>
    </location>
</feature>
<comment type="subcellular location">
    <subcellularLocation>
        <location evidence="1">Golgi apparatus membrane</location>
        <topology evidence="1">Single-pass type II membrane protein</topology>
    </subcellularLocation>
</comment>